<feature type="short sequence motif" description="GXGXXG" evidence="4">
    <location>
        <begin position="14"/>
        <end position="19"/>
    </location>
</feature>
<dbReference type="Pfam" id="PF01734">
    <property type="entry name" value="Patatin"/>
    <property type="match status" value="2"/>
</dbReference>
<dbReference type="GO" id="GO:0004806">
    <property type="term" value="F:triacylglycerol lipase activity"/>
    <property type="evidence" value="ECO:0007669"/>
    <property type="project" value="UniProtKB-EC"/>
</dbReference>
<dbReference type="InterPro" id="IPR016035">
    <property type="entry name" value="Acyl_Trfase/lysoPLipase"/>
</dbReference>
<sequence length="466" mass="51667">MFPLDSPWNISFAGCGFLGIYHIGVASCLQEHAPFLVENAKHIYGASAGALTASALVSKEARKRFLGPLHPSFNLVKIIRGHLYKTLPADAHLLASGRLGISLTRVSDGENVLVSQFNTKEELVQACVCSAFIPVYCGLIPPTLQGVRYVDGGITDNLPQYELKNTITVSPFSGESDICPRDPSTNIHELRVTNTSIQFTLTNLYRLSKALFPPDPQVMKVMCKQGYKDGLDFIRRNGLLQFRLPVQVPSLLSEEEEEEEEEGGMKGERSMVATSSSMEDHIFEHLPPRLHQALVEACRERRSLFSSMSNLLPVRLASAMMLPYTLPLESAVLLEWLPDVPEDIEWMKQQSLNVLHYLLRGAKKSLSHHLSARLSYHLELHRSQSLPLPAGSGGSSELLQGWVRNNTSVMGLILKVEEYQRQLLPGLLCINLDMQASLSHERLEMRPLRPSLPQDTAVAALPTGTA</sequence>
<proteinExistence type="predicted"/>
<evidence type="ECO:0000313" key="7">
    <source>
        <dbReference type="Proteomes" id="UP000289886"/>
    </source>
</evidence>
<dbReference type="PANTHER" id="PTHR12406:SF29">
    <property type="entry name" value="PATATIN-LIKE PHOSPHOLIPASE DOMAIN-CONTAINING PROTEIN 2"/>
    <property type="match status" value="1"/>
</dbReference>
<gene>
    <name evidence="6" type="ORF">EOD39_8221</name>
</gene>
<dbReference type="InterPro" id="IPR033562">
    <property type="entry name" value="PLPL"/>
</dbReference>
<feature type="short sequence motif" description="DGA/G" evidence="4">
    <location>
        <begin position="151"/>
        <end position="153"/>
    </location>
</feature>
<evidence type="ECO:0000256" key="1">
    <source>
        <dbReference type="ARBA" id="ARBA00013279"/>
    </source>
</evidence>
<evidence type="ECO:0000256" key="4">
    <source>
        <dbReference type="PROSITE-ProRule" id="PRU01161"/>
    </source>
</evidence>
<dbReference type="InterPro" id="IPR033903">
    <property type="entry name" value="PNPLA2"/>
</dbReference>
<dbReference type="GO" id="GO:0016020">
    <property type="term" value="C:membrane"/>
    <property type="evidence" value="ECO:0007669"/>
    <property type="project" value="TreeGrafter"/>
</dbReference>
<dbReference type="GO" id="GO:0010898">
    <property type="term" value="P:positive regulation of triglyceride catabolic process"/>
    <property type="evidence" value="ECO:0007669"/>
    <property type="project" value="InterPro"/>
</dbReference>
<evidence type="ECO:0000256" key="3">
    <source>
        <dbReference type="ARBA" id="ARBA00023098"/>
    </source>
</evidence>
<dbReference type="InterPro" id="IPR002641">
    <property type="entry name" value="PNPLA_dom"/>
</dbReference>
<dbReference type="GO" id="GO:0005737">
    <property type="term" value="C:cytoplasm"/>
    <property type="evidence" value="ECO:0007669"/>
    <property type="project" value="TreeGrafter"/>
</dbReference>
<dbReference type="EMBL" id="SCEB01215347">
    <property type="protein sequence ID" value="RXM30035.1"/>
    <property type="molecule type" value="Genomic_DNA"/>
</dbReference>
<evidence type="ECO:0000256" key="2">
    <source>
        <dbReference type="ARBA" id="ARBA00022801"/>
    </source>
</evidence>
<reference evidence="6 7" key="1">
    <citation type="submission" date="2019-01" db="EMBL/GenBank/DDBJ databases">
        <title>Draft Genome and Complete Hox-Cluster Characterization of the Sterlet Sturgeon (Acipenser ruthenus).</title>
        <authorList>
            <person name="Wei Q."/>
        </authorList>
    </citation>
    <scope>NUCLEOTIDE SEQUENCE [LARGE SCALE GENOMIC DNA]</scope>
    <source>
        <strain evidence="6">WHYD16114868_AA</strain>
        <tissue evidence="6">Blood</tissue>
    </source>
</reference>
<keyword evidence="3 4" id="KW-0443">Lipid metabolism</keyword>
<dbReference type="PANTHER" id="PTHR12406">
    <property type="entry name" value="CALCIUM-INDEPENDENT PHOSPHOLIPASE A2 IPLA2 -RELATED"/>
    <property type="match status" value="1"/>
</dbReference>
<comment type="caution">
    <text evidence="6">The sequence shown here is derived from an EMBL/GenBank/DDBJ whole genome shotgun (WGS) entry which is preliminary data.</text>
</comment>
<dbReference type="PROSITE" id="PS51635">
    <property type="entry name" value="PNPLA"/>
    <property type="match status" value="1"/>
</dbReference>
<keyword evidence="2 4" id="KW-0378">Hydrolase</keyword>
<dbReference type="CDD" id="cd07220">
    <property type="entry name" value="Pat_PNPLA2"/>
    <property type="match status" value="1"/>
</dbReference>
<feature type="active site" description="Proton acceptor" evidence="4">
    <location>
        <position position="151"/>
    </location>
</feature>
<feature type="short sequence motif" description="GXSXG" evidence="4">
    <location>
        <begin position="45"/>
        <end position="49"/>
    </location>
</feature>
<protein>
    <recommendedName>
        <fullName evidence="1">triacylglycerol lipase</fullName>
        <ecNumber evidence="1">3.1.1.3</ecNumber>
    </recommendedName>
</protein>
<keyword evidence="7" id="KW-1185">Reference proteome</keyword>
<dbReference type="GO" id="GO:0019433">
    <property type="term" value="P:triglyceride catabolic process"/>
    <property type="evidence" value="ECO:0007669"/>
    <property type="project" value="TreeGrafter"/>
</dbReference>
<dbReference type="SUPFAM" id="SSF52151">
    <property type="entry name" value="FabD/lysophospholipase-like"/>
    <property type="match status" value="1"/>
</dbReference>
<feature type="active site" description="Nucleophile" evidence="4">
    <location>
        <position position="47"/>
    </location>
</feature>
<accession>A0A444U4F8</accession>
<organism evidence="6 7">
    <name type="scientific">Acipenser ruthenus</name>
    <name type="common">Sterlet sturgeon</name>
    <dbReference type="NCBI Taxonomy" id="7906"/>
    <lineage>
        <taxon>Eukaryota</taxon>
        <taxon>Metazoa</taxon>
        <taxon>Chordata</taxon>
        <taxon>Craniata</taxon>
        <taxon>Vertebrata</taxon>
        <taxon>Euteleostomi</taxon>
        <taxon>Actinopterygii</taxon>
        <taxon>Chondrostei</taxon>
        <taxon>Acipenseriformes</taxon>
        <taxon>Acipenseridae</taxon>
        <taxon>Acipenser</taxon>
    </lineage>
</organism>
<dbReference type="EC" id="3.1.1.3" evidence="1"/>
<dbReference type="AlphaFoldDB" id="A0A444U4F8"/>
<dbReference type="FunFam" id="3.40.1090.10:FF:000003">
    <property type="entry name" value="Patatin-like phospholipase domain-containing protein 2"/>
    <property type="match status" value="1"/>
</dbReference>
<feature type="domain" description="PNPLA" evidence="5">
    <location>
        <begin position="10"/>
        <end position="164"/>
    </location>
</feature>
<evidence type="ECO:0000313" key="6">
    <source>
        <dbReference type="EMBL" id="RXM30035.1"/>
    </source>
</evidence>
<evidence type="ECO:0000259" key="5">
    <source>
        <dbReference type="PROSITE" id="PS51635"/>
    </source>
</evidence>
<name>A0A444U4F8_ACIRT</name>
<dbReference type="GO" id="GO:0055088">
    <property type="term" value="P:lipid homeostasis"/>
    <property type="evidence" value="ECO:0007669"/>
    <property type="project" value="TreeGrafter"/>
</dbReference>
<dbReference type="GO" id="GO:0005811">
    <property type="term" value="C:lipid droplet"/>
    <property type="evidence" value="ECO:0007669"/>
    <property type="project" value="TreeGrafter"/>
</dbReference>
<dbReference type="Proteomes" id="UP000289886">
    <property type="component" value="Unassembled WGS sequence"/>
</dbReference>
<keyword evidence="4" id="KW-0442">Lipid degradation</keyword>
<dbReference type="Gene3D" id="3.40.1090.10">
    <property type="entry name" value="Cytosolic phospholipase A2 catalytic domain"/>
    <property type="match status" value="2"/>
</dbReference>